<protein>
    <submittedName>
        <fullName evidence="3">DUF2235 domain-containing protein</fullName>
    </submittedName>
</protein>
<gene>
    <name evidence="3" type="ORF">EGC77_17290</name>
    <name evidence="2" type="ORF">EGC80_21970</name>
</gene>
<dbReference type="InterPro" id="IPR029058">
    <property type="entry name" value="AB_hydrolase_fold"/>
</dbReference>
<dbReference type="KEGG" id="spsr:EGC80_21970"/>
<evidence type="ECO:0000313" key="5">
    <source>
        <dbReference type="Proteomes" id="UP000278855"/>
    </source>
</evidence>
<dbReference type="Proteomes" id="UP000278855">
    <property type="component" value="Unassembled WGS sequence"/>
</dbReference>
<accession>A0A3N4DRZ7</accession>
<dbReference type="EMBL" id="RKKB01000012">
    <property type="protein sequence ID" value="RPA27537.1"/>
    <property type="molecule type" value="Genomic_DNA"/>
</dbReference>
<evidence type="ECO:0000313" key="3">
    <source>
        <dbReference type="EMBL" id="RPA27537.1"/>
    </source>
</evidence>
<reference evidence="5" key="2">
    <citation type="submission" date="2018-11" db="EMBL/GenBank/DDBJ databases">
        <title>Shewanella sp. R106.</title>
        <authorList>
            <person name="Hwang Y.J."/>
            <person name="Hwang C.Y."/>
        </authorList>
    </citation>
    <scope>NUCLEOTIDE SEQUENCE [LARGE SCALE GENOMIC DNA]</scope>
    <source>
        <strain evidence="5">R106</strain>
    </source>
</reference>
<dbReference type="SUPFAM" id="SSF53474">
    <property type="entry name" value="alpha/beta-Hydrolases"/>
    <property type="match status" value="1"/>
</dbReference>
<evidence type="ECO:0000313" key="4">
    <source>
        <dbReference type="Proteomes" id="UP000273778"/>
    </source>
</evidence>
<evidence type="ECO:0000313" key="2">
    <source>
        <dbReference type="EMBL" id="AZG37267.1"/>
    </source>
</evidence>
<dbReference type="Proteomes" id="UP000273778">
    <property type="component" value="Chromosome"/>
</dbReference>
<dbReference type="OrthoDB" id="4378831at2"/>
<dbReference type="EMBL" id="CP034073">
    <property type="protein sequence ID" value="AZG37267.1"/>
    <property type="molecule type" value="Genomic_DNA"/>
</dbReference>
<organism evidence="3 5">
    <name type="scientific">Shewanella psychromarinicola</name>
    <dbReference type="NCBI Taxonomy" id="2487742"/>
    <lineage>
        <taxon>Bacteria</taxon>
        <taxon>Pseudomonadati</taxon>
        <taxon>Pseudomonadota</taxon>
        <taxon>Gammaproteobacteria</taxon>
        <taxon>Alteromonadales</taxon>
        <taxon>Shewanellaceae</taxon>
        <taxon>Shewanella</taxon>
    </lineage>
</organism>
<sequence>MNKRIIICADGTWNRPEKDLEKDHATNVLKLARAIKPIADDGVPQQVFYDWGIGSYYDSMIGGATGRGLHKNIMDAYRYIVQNYSPGDQIYLFGFSRGAYTVRCLCGLINNCGIVTRPDAKLIQQAFDHYKMKTKPFAPVGERSLQFRQQHSHPSRDVAFVGVWDTVGAMGIPLSFLGMFEDKDEFYDTKLGRNVKVARHALALDEHRSDFEPTLWQPRSGIDIKQVWFAGAHSNIGGSVAPNSDGSSLSDIGLQWMISQAKAFDLTVELHLADTLLPNPMADIEDSYRSFYRIKKRFHREVAPVLEPALKSELSPIQIHQSVKTRWLNDDRYRPQNLVNYIDNYGWPDKLVD</sequence>
<dbReference type="PANTHER" id="PTHR33840:SF1">
    <property type="entry name" value="TLE1 PHOSPHOLIPASE DOMAIN-CONTAINING PROTEIN"/>
    <property type="match status" value="1"/>
</dbReference>
<dbReference type="PANTHER" id="PTHR33840">
    <property type="match status" value="1"/>
</dbReference>
<dbReference type="Pfam" id="PF09994">
    <property type="entry name" value="T6SS_Tle1-like_cat"/>
    <property type="match status" value="1"/>
</dbReference>
<reference evidence="2 4" key="1">
    <citation type="submission" date="2018-11" db="EMBL/GenBank/DDBJ databases">
        <title>Shewanella sp. M2.</title>
        <authorList>
            <person name="Hwang Y.J."/>
            <person name="Hwang C.Y."/>
        </authorList>
    </citation>
    <scope>NUCLEOTIDE SEQUENCE [LARGE SCALE GENOMIC DNA]</scope>
    <source>
        <strain evidence="2 4">M2</strain>
    </source>
</reference>
<name>A0A3N4DRZ7_9GAMM</name>
<dbReference type="InterPro" id="IPR018712">
    <property type="entry name" value="Tle1-like_cat"/>
</dbReference>
<dbReference type="AlphaFoldDB" id="A0A3N4DRZ7"/>
<evidence type="ECO:0000259" key="1">
    <source>
        <dbReference type="Pfam" id="PF09994"/>
    </source>
</evidence>
<keyword evidence="4" id="KW-1185">Reference proteome</keyword>
<dbReference type="RefSeq" id="WP_124013702.1">
    <property type="nucleotide sequence ID" value="NZ_CP034073.1"/>
</dbReference>
<proteinExistence type="predicted"/>
<feature type="domain" description="T6SS Phospholipase effector Tle1-like catalytic" evidence="1">
    <location>
        <begin position="3"/>
        <end position="260"/>
    </location>
</feature>
<reference evidence="3" key="3">
    <citation type="submission" date="2018-11" db="EMBL/GenBank/DDBJ databases">
        <authorList>
            <person name="Hwang Y.J."/>
            <person name="Hwang C.Y."/>
        </authorList>
    </citation>
    <scope>NUCLEOTIDE SEQUENCE</scope>
    <source>
        <strain evidence="3">R106</strain>
    </source>
</reference>